<keyword evidence="2" id="KW-1185">Reference proteome</keyword>
<accession>A0A0L0C0X3</accession>
<reference evidence="1 2" key="1">
    <citation type="journal article" date="2015" name="Nat. Commun.">
        <title>Lucilia cuprina genome unlocks parasitic fly biology to underpin future interventions.</title>
        <authorList>
            <person name="Anstead C.A."/>
            <person name="Korhonen P.K."/>
            <person name="Young N.D."/>
            <person name="Hall R.S."/>
            <person name="Jex A.R."/>
            <person name="Murali S.C."/>
            <person name="Hughes D.S."/>
            <person name="Lee S.F."/>
            <person name="Perry T."/>
            <person name="Stroehlein A.J."/>
            <person name="Ansell B.R."/>
            <person name="Breugelmans B."/>
            <person name="Hofmann A."/>
            <person name="Qu J."/>
            <person name="Dugan S."/>
            <person name="Lee S.L."/>
            <person name="Chao H."/>
            <person name="Dinh H."/>
            <person name="Han Y."/>
            <person name="Doddapaneni H.V."/>
            <person name="Worley K.C."/>
            <person name="Muzny D.M."/>
            <person name="Ioannidis P."/>
            <person name="Waterhouse R.M."/>
            <person name="Zdobnov E.M."/>
            <person name="James P.J."/>
            <person name="Bagnall N.H."/>
            <person name="Kotze A.C."/>
            <person name="Gibbs R.A."/>
            <person name="Richards S."/>
            <person name="Batterham P."/>
            <person name="Gasser R.B."/>
        </authorList>
    </citation>
    <scope>NUCLEOTIDE SEQUENCE [LARGE SCALE GENOMIC DNA]</scope>
    <source>
        <strain evidence="1 2">LS</strain>
        <tissue evidence="1">Full body</tissue>
    </source>
</reference>
<dbReference type="AlphaFoldDB" id="A0A0L0C0X3"/>
<evidence type="ECO:0000313" key="2">
    <source>
        <dbReference type="Proteomes" id="UP000037069"/>
    </source>
</evidence>
<organism evidence="1 2">
    <name type="scientific">Lucilia cuprina</name>
    <name type="common">Green bottle fly</name>
    <name type="synonym">Australian sheep blowfly</name>
    <dbReference type="NCBI Taxonomy" id="7375"/>
    <lineage>
        <taxon>Eukaryota</taxon>
        <taxon>Metazoa</taxon>
        <taxon>Ecdysozoa</taxon>
        <taxon>Arthropoda</taxon>
        <taxon>Hexapoda</taxon>
        <taxon>Insecta</taxon>
        <taxon>Pterygota</taxon>
        <taxon>Neoptera</taxon>
        <taxon>Endopterygota</taxon>
        <taxon>Diptera</taxon>
        <taxon>Brachycera</taxon>
        <taxon>Muscomorpha</taxon>
        <taxon>Oestroidea</taxon>
        <taxon>Calliphoridae</taxon>
        <taxon>Luciliinae</taxon>
        <taxon>Lucilia</taxon>
    </lineage>
</organism>
<dbReference type="EMBL" id="JRES01001062">
    <property type="protein sequence ID" value="KNC25896.1"/>
    <property type="molecule type" value="Genomic_DNA"/>
</dbReference>
<comment type="caution">
    <text evidence="1">The sequence shown here is derived from an EMBL/GenBank/DDBJ whole genome shotgun (WGS) entry which is preliminary data.</text>
</comment>
<sequence length="150" mass="17954">MSNRNSKVMQTNLEDLFFCDNSEHSSYPFNSNHNITSINDISYRNTIQSYYMEQFNQSYSTNINSMCVSSSTERLVIDDNRNNYNNSYNESFQNYNNNNCSNYDYNWNLYHQCEENIEEEKAFLENKIKDCRQSVKMVKEIEKVSFKEHV</sequence>
<name>A0A0L0C0X3_LUCCU</name>
<dbReference type="OrthoDB" id="6159439at2759"/>
<gene>
    <name evidence="1" type="ORF">FF38_03415</name>
</gene>
<protein>
    <submittedName>
        <fullName evidence="1">Uncharacterized protein</fullName>
    </submittedName>
</protein>
<dbReference type="Proteomes" id="UP000037069">
    <property type="component" value="Unassembled WGS sequence"/>
</dbReference>
<proteinExistence type="predicted"/>
<evidence type="ECO:0000313" key="1">
    <source>
        <dbReference type="EMBL" id="KNC25896.1"/>
    </source>
</evidence>